<name>A0A481YQH1_9VIRU</name>
<protein>
    <submittedName>
        <fullName evidence="1">Uncharacterized protein</fullName>
    </submittedName>
</protein>
<proteinExistence type="predicted"/>
<reference evidence="1" key="1">
    <citation type="journal article" date="2019" name="MBio">
        <title>Virus Genomes from Deep Sea Sediments Expand the Ocean Megavirome and Support Independent Origins of Viral Gigantism.</title>
        <authorList>
            <person name="Backstrom D."/>
            <person name="Yutin N."/>
            <person name="Jorgensen S.L."/>
            <person name="Dharamshi J."/>
            <person name="Homa F."/>
            <person name="Zaremba-Niedwiedzka K."/>
            <person name="Spang A."/>
            <person name="Wolf Y.I."/>
            <person name="Koonin E.V."/>
            <person name="Ettema T.J."/>
        </authorList>
    </citation>
    <scope>NUCLEOTIDE SEQUENCE</scope>
</reference>
<evidence type="ECO:0000313" key="1">
    <source>
        <dbReference type="EMBL" id="QBK84671.1"/>
    </source>
</evidence>
<dbReference type="EMBL" id="MK500284">
    <property type="protein sequence ID" value="QBK84671.1"/>
    <property type="molecule type" value="Genomic_DNA"/>
</dbReference>
<gene>
    <name evidence="1" type="ORF">LCDPAC01_01520</name>
</gene>
<organism evidence="1">
    <name type="scientific">Pithovirus LCDPAC01</name>
    <dbReference type="NCBI Taxonomy" id="2506600"/>
    <lineage>
        <taxon>Viruses</taxon>
        <taxon>Pithoviruses</taxon>
    </lineage>
</organism>
<sequence>MFTTDSKVIDDIKKAKFVVFDYDWKTFDRPRKELFEGSDLHFSGFPRLLFERDVIEIINSRLSFLSANKCKGKYSLDISLLDRETGNVSGYGNIFFDKTTPMLTKNLAKLLLHNMRIVLDNGSRINISCMWNKQRGIIPRKNNTYKKVLTVSV</sequence>
<accession>A0A481YQH1</accession>